<feature type="transmembrane region" description="Helical" evidence="2">
    <location>
        <begin position="312"/>
        <end position="333"/>
    </location>
</feature>
<keyword evidence="2" id="KW-0472">Membrane</keyword>
<accession>A0A4S8PRP0</accession>
<feature type="transmembrane region" description="Helical" evidence="2">
    <location>
        <begin position="345"/>
        <end position="362"/>
    </location>
</feature>
<organism evidence="3 4">
    <name type="scientific">Glycomyces buryatensis</name>
    <dbReference type="NCBI Taxonomy" id="2570927"/>
    <lineage>
        <taxon>Bacteria</taxon>
        <taxon>Bacillati</taxon>
        <taxon>Actinomycetota</taxon>
        <taxon>Actinomycetes</taxon>
        <taxon>Glycomycetales</taxon>
        <taxon>Glycomycetaceae</taxon>
        <taxon>Glycomyces</taxon>
    </lineage>
</organism>
<dbReference type="RefSeq" id="WP_136537195.1">
    <property type="nucleotide sequence ID" value="NZ_STGY01000081.1"/>
</dbReference>
<gene>
    <name evidence="3" type="ORF">FAB82_24505</name>
</gene>
<comment type="caution">
    <text evidence="3">The sequence shown here is derived from an EMBL/GenBank/DDBJ whole genome shotgun (WGS) entry which is preliminary data.</text>
</comment>
<feature type="transmembrane region" description="Helical" evidence="2">
    <location>
        <begin position="272"/>
        <end position="292"/>
    </location>
</feature>
<dbReference type="OrthoDB" id="5181805at2"/>
<dbReference type="Proteomes" id="UP000308760">
    <property type="component" value="Unassembled WGS sequence"/>
</dbReference>
<feature type="transmembrane region" description="Helical" evidence="2">
    <location>
        <begin position="164"/>
        <end position="184"/>
    </location>
</feature>
<sequence length="439" mass="45727">MTYIPPERDEPALDQTQKLDATALPAVGNGVDVAGPPSPFQPASASDQPIDPFIAAVGEIDTGGGEAGPPRDRLTFQFLWEAILLVLAAGAVFLVYLERESIFGTEFPTLWDAASAHTLALVPILLGVLALGLSLRIGAVNLAVPAAVYMVTSARPLSVDPWMNLAWTAGAAAAAALVFALLVLVIRTPPWFAGIVTALAIWATLPLLPRLGPELEGNPEVWESSLFQIGVVAGAVVLAIGGGLLGLLPAVRDRFSSVKSMIDGTGGRSAPAVWTFLACVLGSMLLAFGAGFLMSMLNVMVREEESSLNFGVYAFTGQSAIGLEAFVFIAVLLAGTSLWGRRGGVLGAVLATVLLWAGLLLWENLVAPSDDQELYASIGSAVFVGALVLAVLISLGLDRLGRPKDRSSETGPAPVEPQPFGPNGTGLFEPARPEQNTTA</sequence>
<feature type="transmembrane region" description="Helical" evidence="2">
    <location>
        <begin position="374"/>
        <end position="397"/>
    </location>
</feature>
<reference evidence="3 4" key="2">
    <citation type="submission" date="2019-05" db="EMBL/GenBank/DDBJ databases">
        <title>Glycomyces buryatensis sp. nov.</title>
        <authorList>
            <person name="Nikitina E."/>
        </authorList>
    </citation>
    <scope>NUCLEOTIDE SEQUENCE [LARGE SCALE GENOMIC DNA]</scope>
    <source>
        <strain evidence="3 4">18</strain>
    </source>
</reference>
<feature type="region of interest" description="Disordered" evidence="1">
    <location>
        <begin position="403"/>
        <end position="439"/>
    </location>
</feature>
<evidence type="ECO:0008006" key="5">
    <source>
        <dbReference type="Google" id="ProtNLM"/>
    </source>
</evidence>
<feature type="transmembrane region" description="Helical" evidence="2">
    <location>
        <begin position="191"/>
        <end position="209"/>
    </location>
</feature>
<dbReference type="EMBL" id="STGY01000081">
    <property type="protein sequence ID" value="THV33940.1"/>
    <property type="molecule type" value="Genomic_DNA"/>
</dbReference>
<name>A0A4S8PRP0_9ACTN</name>
<evidence type="ECO:0000256" key="2">
    <source>
        <dbReference type="SAM" id="Phobius"/>
    </source>
</evidence>
<evidence type="ECO:0000256" key="1">
    <source>
        <dbReference type="SAM" id="MobiDB-lite"/>
    </source>
</evidence>
<dbReference type="AlphaFoldDB" id="A0A4S8PRP0"/>
<feature type="transmembrane region" description="Helical" evidence="2">
    <location>
        <begin position="78"/>
        <end position="97"/>
    </location>
</feature>
<reference evidence="4" key="1">
    <citation type="submission" date="2019-04" db="EMBL/GenBank/DDBJ databases">
        <title>Nocardioides xinjiangensis sp. nov.</title>
        <authorList>
            <person name="Liu S."/>
        </authorList>
    </citation>
    <scope>NUCLEOTIDE SEQUENCE [LARGE SCALE GENOMIC DNA]</scope>
    <source>
        <strain evidence="4">18</strain>
    </source>
</reference>
<keyword evidence="4" id="KW-1185">Reference proteome</keyword>
<feature type="transmembrane region" description="Helical" evidence="2">
    <location>
        <begin position="229"/>
        <end position="251"/>
    </location>
</feature>
<protein>
    <recommendedName>
        <fullName evidence="5">ABC transporter permease</fullName>
    </recommendedName>
</protein>
<proteinExistence type="predicted"/>
<keyword evidence="2" id="KW-0812">Transmembrane</keyword>
<evidence type="ECO:0000313" key="3">
    <source>
        <dbReference type="EMBL" id="THV33940.1"/>
    </source>
</evidence>
<keyword evidence="2" id="KW-1133">Transmembrane helix</keyword>
<evidence type="ECO:0000313" key="4">
    <source>
        <dbReference type="Proteomes" id="UP000308760"/>
    </source>
</evidence>
<feature type="transmembrane region" description="Helical" evidence="2">
    <location>
        <begin position="118"/>
        <end position="144"/>
    </location>
</feature>